<reference evidence="2" key="2">
    <citation type="submission" date="2020-06" db="EMBL/GenBank/DDBJ databases">
        <authorList>
            <person name="Sheffer M."/>
        </authorList>
    </citation>
    <scope>NUCLEOTIDE SEQUENCE</scope>
</reference>
<proteinExistence type="predicted"/>
<evidence type="ECO:0000256" key="1">
    <source>
        <dbReference type="SAM" id="Phobius"/>
    </source>
</evidence>
<keyword evidence="1" id="KW-1133">Transmembrane helix</keyword>
<protein>
    <submittedName>
        <fullName evidence="2">Uncharacterized protein</fullName>
    </submittedName>
</protein>
<keyword evidence="3" id="KW-1185">Reference proteome</keyword>
<name>A0A8T0E248_ARGBR</name>
<comment type="caution">
    <text evidence="2">The sequence shown here is derived from an EMBL/GenBank/DDBJ whole genome shotgun (WGS) entry which is preliminary data.</text>
</comment>
<feature type="transmembrane region" description="Helical" evidence="1">
    <location>
        <begin position="119"/>
        <end position="139"/>
    </location>
</feature>
<feature type="transmembrane region" description="Helical" evidence="1">
    <location>
        <begin position="12"/>
        <end position="36"/>
    </location>
</feature>
<gene>
    <name evidence="2" type="ORF">HNY73_022818</name>
</gene>
<organism evidence="2 3">
    <name type="scientific">Argiope bruennichi</name>
    <name type="common">Wasp spider</name>
    <name type="synonym">Aranea bruennichi</name>
    <dbReference type="NCBI Taxonomy" id="94029"/>
    <lineage>
        <taxon>Eukaryota</taxon>
        <taxon>Metazoa</taxon>
        <taxon>Ecdysozoa</taxon>
        <taxon>Arthropoda</taxon>
        <taxon>Chelicerata</taxon>
        <taxon>Arachnida</taxon>
        <taxon>Araneae</taxon>
        <taxon>Araneomorphae</taxon>
        <taxon>Entelegynae</taxon>
        <taxon>Araneoidea</taxon>
        <taxon>Araneidae</taxon>
        <taxon>Argiope</taxon>
    </lineage>
</organism>
<dbReference type="EMBL" id="JABXBU010002231">
    <property type="protein sequence ID" value="KAF8764772.1"/>
    <property type="molecule type" value="Genomic_DNA"/>
</dbReference>
<dbReference type="Proteomes" id="UP000807504">
    <property type="component" value="Unassembled WGS sequence"/>
</dbReference>
<evidence type="ECO:0000313" key="2">
    <source>
        <dbReference type="EMBL" id="KAF8764772.1"/>
    </source>
</evidence>
<feature type="transmembrane region" description="Helical" evidence="1">
    <location>
        <begin position="181"/>
        <end position="202"/>
    </location>
</feature>
<keyword evidence="1" id="KW-0812">Transmembrane</keyword>
<feature type="transmembrane region" description="Helical" evidence="1">
    <location>
        <begin position="252"/>
        <end position="273"/>
    </location>
</feature>
<evidence type="ECO:0000313" key="3">
    <source>
        <dbReference type="Proteomes" id="UP000807504"/>
    </source>
</evidence>
<sequence length="327" mass="37970">MFPLPDFLFLRHIDFLLIGTAVTALQKFVFVLYFAASLWNGTFYDTCDRFLMPNRPGRKWMSFFHKEMQDCDSLFRIFTKQQCINSIFLKDDKNVYFSAVNLSKFSKWHYLIIVRTFKFLAPIIIQLTFFLLPVFAAMLQMAFVRKILGYLGYEGLWRRAGQGLQHLSTRAGLRRSKLKSFLCLVFGFLAASSIVCFCTTSPSDLLKECKTPVCLYCYPRLMHTIFKEKVGKDINQKAVQIMFAYTKYFNTAIFSSLLYASTVVVCCMLIYIVTDACLSIWETARTALLYLSNMPVKETALETWNQYFIPLRDTLPSPRRSESNLSF</sequence>
<accession>A0A8T0E248</accession>
<reference evidence="2" key="1">
    <citation type="journal article" date="2020" name="bioRxiv">
        <title>Chromosome-level reference genome of the European wasp spider Argiope bruennichi: a resource for studies on range expansion and evolutionary adaptation.</title>
        <authorList>
            <person name="Sheffer M.M."/>
            <person name="Hoppe A."/>
            <person name="Krehenwinkel H."/>
            <person name="Uhl G."/>
            <person name="Kuss A.W."/>
            <person name="Jensen L."/>
            <person name="Jensen C."/>
            <person name="Gillespie R.G."/>
            <person name="Hoff K.J."/>
            <person name="Prost S."/>
        </authorList>
    </citation>
    <scope>NUCLEOTIDE SEQUENCE</scope>
</reference>
<keyword evidence="1" id="KW-0472">Membrane</keyword>
<dbReference type="AlphaFoldDB" id="A0A8T0E248"/>